<evidence type="ECO:0000313" key="2">
    <source>
        <dbReference type="Proteomes" id="UP000077881"/>
    </source>
</evidence>
<comment type="caution">
    <text evidence="1">The sequence shown here is derived from an EMBL/GenBank/DDBJ whole genome shotgun (WGS) entry which is preliminary data.</text>
</comment>
<keyword evidence="2" id="KW-1185">Reference proteome</keyword>
<organism evidence="1 2">
    <name type="scientific">Lederbergia galactosidilytica</name>
    <dbReference type="NCBI Taxonomy" id="217031"/>
    <lineage>
        <taxon>Bacteria</taxon>
        <taxon>Bacillati</taxon>
        <taxon>Bacillota</taxon>
        <taxon>Bacilli</taxon>
        <taxon>Bacillales</taxon>
        <taxon>Bacillaceae</taxon>
        <taxon>Lederbergia</taxon>
    </lineage>
</organism>
<proteinExistence type="predicted"/>
<dbReference type="STRING" id="217031.ABB05_07445"/>
<evidence type="ECO:0000313" key="1">
    <source>
        <dbReference type="EMBL" id="OAK72683.1"/>
    </source>
</evidence>
<dbReference type="AlphaFoldDB" id="A0A177ZYB9"/>
<sequence length="92" mass="10625">MDDLTAKLKSHIHWEEGMDESNLPFYIETAKKYVKRATGGQSEYLVIMVAGIMYDYRVSDYELEQALDAITPFIVQEVFDDGEEILPEETNE</sequence>
<gene>
    <name evidence="1" type="ORF">ABB05_07445</name>
</gene>
<name>A0A177ZYB9_9BACI</name>
<protein>
    <submittedName>
        <fullName evidence="1">Phage protein</fullName>
    </submittedName>
</protein>
<dbReference type="EMBL" id="LDJR01000034">
    <property type="protein sequence ID" value="OAK72683.1"/>
    <property type="molecule type" value="Genomic_DNA"/>
</dbReference>
<accession>A0A177ZYB9</accession>
<dbReference type="RefSeq" id="WP_064467901.1">
    <property type="nucleotide sequence ID" value="NZ_LDJR01000034.1"/>
</dbReference>
<dbReference type="Proteomes" id="UP000077881">
    <property type="component" value="Unassembled WGS sequence"/>
</dbReference>
<reference evidence="1 2" key="1">
    <citation type="submission" date="2015-05" db="EMBL/GenBank/DDBJ databases">
        <title>Comparison of genome.</title>
        <authorList>
            <person name="Zheng Z."/>
            <person name="Sun M."/>
        </authorList>
    </citation>
    <scope>NUCLEOTIDE SEQUENCE [LARGE SCALE GENOMIC DNA]</scope>
    <source>
        <strain evidence="1 2">G25-74</strain>
    </source>
</reference>
<dbReference type="PATRIC" id="fig|217031.6.peg.1606"/>
<dbReference type="OrthoDB" id="2185827at2"/>